<keyword evidence="2" id="KW-1185">Reference proteome</keyword>
<gene>
    <name evidence="1" type="ORF">AV530_000250</name>
</gene>
<evidence type="ECO:0000313" key="2">
    <source>
        <dbReference type="Proteomes" id="UP000190648"/>
    </source>
</evidence>
<proteinExistence type="predicted"/>
<evidence type="ECO:0000313" key="1">
    <source>
        <dbReference type="EMBL" id="OPJ90281.1"/>
    </source>
</evidence>
<comment type="caution">
    <text evidence="1">The sequence shown here is derived from an EMBL/GenBank/DDBJ whole genome shotgun (WGS) entry which is preliminary data.</text>
</comment>
<sequence length="68" mass="7518">MDSPDTQFVQCMLAGATWGGHIRNTVCFEDFLLDSAPLLNEMSFPQTETPSFDTNQEKTGVFLGFAVL</sequence>
<dbReference type="EMBL" id="LSYS01000424">
    <property type="protein sequence ID" value="OPJ90281.1"/>
    <property type="molecule type" value="Genomic_DNA"/>
</dbReference>
<reference evidence="1 2" key="1">
    <citation type="submission" date="2016-02" db="EMBL/GenBank/DDBJ databases">
        <title>Band-tailed pigeon sequencing and assembly.</title>
        <authorList>
            <person name="Soares A.E."/>
            <person name="Novak B.J."/>
            <person name="Rice E.S."/>
            <person name="O'Connell B."/>
            <person name="Chang D."/>
            <person name="Weber S."/>
            <person name="Shapiro B."/>
        </authorList>
    </citation>
    <scope>NUCLEOTIDE SEQUENCE [LARGE SCALE GENOMIC DNA]</scope>
    <source>
        <strain evidence="1">BTP2013</strain>
        <tissue evidence="1">Blood</tissue>
    </source>
</reference>
<dbReference type="Proteomes" id="UP000190648">
    <property type="component" value="Unassembled WGS sequence"/>
</dbReference>
<protein>
    <submittedName>
        <fullName evidence="1">Uncharacterized protein</fullName>
    </submittedName>
</protein>
<dbReference type="AlphaFoldDB" id="A0A1V4L1A3"/>
<accession>A0A1V4L1A3</accession>
<name>A0A1V4L1A3_PATFA</name>
<organism evidence="1 2">
    <name type="scientific">Patagioenas fasciata monilis</name>
    <dbReference type="NCBI Taxonomy" id="372326"/>
    <lineage>
        <taxon>Eukaryota</taxon>
        <taxon>Metazoa</taxon>
        <taxon>Chordata</taxon>
        <taxon>Craniata</taxon>
        <taxon>Vertebrata</taxon>
        <taxon>Euteleostomi</taxon>
        <taxon>Archelosauria</taxon>
        <taxon>Archosauria</taxon>
        <taxon>Dinosauria</taxon>
        <taxon>Saurischia</taxon>
        <taxon>Theropoda</taxon>
        <taxon>Coelurosauria</taxon>
        <taxon>Aves</taxon>
        <taxon>Neognathae</taxon>
        <taxon>Neoaves</taxon>
        <taxon>Columbimorphae</taxon>
        <taxon>Columbiformes</taxon>
        <taxon>Columbidae</taxon>
        <taxon>Patagioenas</taxon>
    </lineage>
</organism>